<evidence type="ECO:0000313" key="1">
    <source>
        <dbReference type="EMBL" id="AIJ04873.1"/>
    </source>
</evidence>
<dbReference type="KEGG" id="mjh:JH146_0022"/>
<dbReference type="InterPro" id="IPR007381">
    <property type="entry name" value="CheF1/F2"/>
</dbReference>
<proteinExistence type="predicted"/>
<protein>
    <submittedName>
        <fullName evidence="1">Uncharacterized protein</fullName>
    </submittedName>
</protein>
<dbReference type="OrthoDB" id="227825at2157"/>
<dbReference type="PANTHER" id="PTHR42201:SF1">
    <property type="entry name" value="TAXIS PROTEIN"/>
    <property type="match status" value="1"/>
</dbReference>
<accession>A0A076LEN3</accession>
<dbReference type="AlphaFoldDB" id="A0A076LEN3"/>
<dbReference type="HOGENOM" id="CLU_067019_0_0_2"/>
<dbReference type="STRING" id="1301915.JH146_0022"/>
<dbReference type="Proteomes" id="UP000028781">
    <property type="component" value="Chromosome"/>
</dbReference>
<evidence type="ECO:0000313" key="2">
    <source>
        <dbReference type="Proteomes" id="UP000028781"/>
    </source>
</evidence>
<dbReference type="GO" id="GO:0006935">
    <property type="term" value="P:chemotaxis"/>
    <property type="evidence" value="ECO:0007669"/>
    <property type="project" value="InterPro"/>
</dbReference>
<dbReference type="GeneID" id="24890613"/>
<keyword evidence="2" id="KW-1185">Reference proteome</keyword>
<sequence length="256" mass="30107">MTNEPSEIARFSGKGVLITPKTLEKPLLRWEKLEIILYKDKIVFEFLDKKIEAKIEDIEDVGDELPKKVIDGAKCLLEDITFHSSIVIKSKEFGSIMIGFAPETSLYGKTPVDNFLRKLFCLLLNNKEVKILYDVKEENYENKTWENGHLKFIKERIKEEFVVKIEYKLVVEVLKNKEAKIYDIFSNIRDVEIEEKDVNGEIKLVLKIQQKKNGKSIISYLYTENRKVRLFLLRYMLLLLDCKYVGILRYLQETVE</sequence>
<dbReference type="RefSeq" id="WP_048201093.1">
    <property type="nucleotide sequence ID" value="NZ_CP009149.1"/>
</dbReference>
<name>A0A076LEN3_9EURY</name>
<organism evidence="1 2">
    <name type="scientific">Methanocaldococcus bathoardescens</name>
    <dbReference type="NCBI Taxonomy" id="1301915"/>
    <lineage>
        <taxon>Archaea</taxon>
        <taxon>Methanobacteriati</taxon>
        <taxon>Methanobacteriota</taxon>
        <taxon>Methanomada group</taxon>
        <taxon>Methanococci</taxon>
        <taxon>Methanococcales</taxon>
        <taxon>Methanocaldococcaceae</taxon>
        <taxon>Methanocaldococcus</taxon>
    </lineage>
</organism>
<reference evidence="1 2" key="1">
    <citation type="journal article" date="2015" name="Int. J. Syst. Evol. Microbiol.">
        <title>M ethanocaldococcus bathoardescens sp. nov., a hyperthermophilic methanogen isolated from a volcanically active deep-sea hydrothermal vent.</title>
        <authorList>
            <person name="Stewart L.C."/>
            <person name="Jung J.H."/>
            <person name="Kim Y.T."/>
            <person name="Kwon S.W."/>
            <person name="Park C.S."/>
            <person name="Holden J.F."/>
        </authorList>
    </citation>
    <scope>NUCLEOTIDE SEQUENCE [LARGE SCALE GENOMIC DNA]</scope>
    <source>
        <strain evidence="1 2">JH146</strain>
    </source>
</reference>
<gene>
    <name evidence="1" type="ORF">JH146_0022</name>
</gene>
<dbReference type="PANTHER" id="PTHR42201">
    <property type="entry name" value="TAXIS PROTEIN"/>
    <property type="match status" value="1"/>
</dbReference>
<dbReference type="Pfam" id="PF04283">
    <property type="entry name" value="CheF-arch"/>
    <property type="match status" value="1"/>
</dbReference>
<dbReference type="EMBL" id="CP009149">
    <property type="protein sequence ID" value="AIJ04873.1"/>
    <property type="molecule type" value="Genomic_DNA"/>
</dbReference>